<dbReference type="InterPro" id="IPR036812">
    <property type="entry name" value="NAD(P)_OxRdtase_dom_sf"/>
</dbReference>
<accession>A0A9W4TUV7</accession>
<dbReference type="SUPFAM" id="SSF51430">
    <property type="entry name" value="NAD(P)-linked oxidoreductase"/>
    <property type="match status" value="1"/>
</dbReference>
<feature type="binding site" evidence="10">
    <location>
        <position position="126"/>
    </location>
    <ligand>
        <name>substrate</name>
    </ligand>
</feature>
<evidence type="ECO:0000313" key="15">
    <source>
        <dbReference type="Proteomes" id="UP001152885"/>
    </source>
</evidence>
<feature type="region of interest" description="Disordered" evidence="12">
    <location>
        <begin position="284"/>
        <end position="305"/>
    </location>
</feature>
<evidence type="ECO:0000256" key="12">
    <source>
        <dbReference type="SAM" id="MobiDB-lite"/>
    </source>
</evidence>
<dbReference type="OrthoDB" id="416253at2759"/>
<keyword evidence="15" id="KW-1185">Reference proteome</keyword>
<dbReference type="GO" id="GO:0042180">
    <property type="term" value="P:ketone metabolic process"/>
    <property type="evidence" value="ECO:0007669"/>
    <property type="project" value="UniProtKB-ARBA"/>
</dbReference>
<comment type="similarity">
    <text evidence="1">Belongs to the aldo/keto reductase family.</text>
</comment>
<reference evidence="14" key="1">
    <citation type="submission" date="2022-12" db="EMBL/GenBank/DDBJ databases">
        <authorList>
            <person name="Brejova B."/>
        </authorList>
    </citation>
    <scope>NUCLEOTIDE SEQUENCE</scope>
</reference>
<dbReference type="PROSITE" id="PS00062">
    <property type="entry name" value="ALDOKETO_REDUCTASE_2"/>
    <property type="match status" value="1"/>
</dbReference>
<dbReference type="EMBL" id="CANTUO010000003">
    <property type="protein sequence ID" value="CAI5758761.1"/>
    <property type="molecule type" value="Genomic_DNA"/>
</dbReference>
<evidence type="ECO:0000256" key="7">
    <source>
        <dbReference type="ARBA" id="ARBA00079693"/>
    </source>
</evidence>
<feature type="active site" description="Proton donor" evidence="9">
    <location>
        <position position="60"/>
    </location>
</feature>
<dbReference type="FunFam" id="3.20.20.100:FF:000002">
    <property type="entry name" value="2,5-diketo-D-gluconic acid reductase A"/>
    <property type="match status" value="1"/>
</dbReference>
<dbReference type="InterPro" id="IPR018170">
    <property type="entry name" value="Aldo/ket_reductase_CS"/>
</dbReference>
<dbReference type="Pfam" id="PF00248">
    <property type="entry name" value="Aldo_ket_red"/>
    <property type="match status" value="1"/>
</dbReference>
<protein>
    <recommendedName>
        <fullName evidence="7">2-dehydropantolactone reductase</fullName>
        <ecNumber evidence="6">1.1.1.358</ecNumber>
    </recommendedName>
    <alternativeName>
        <fullName evidence="7">2-dehydropantolactone reductase</fullName>
    </alternativeName>
    <alternativeName>
        <fullName evidence="8">Ketopantoyl-lactone reductase</fullName>
    </alternativeName>
</protein>
<keyword evidence="3" id="KW-0560">Oxidoreductase</keyword>
<evidence type="ECO:0000256" key="3">
    <source>
        <dbReference type="ARBA" id="ARBA00023002"/>
    </source>
</evidence>
<evidence type="ECO:0000256" key="2">
    <source>
        <dbReference type="ARBA" id="ARBA00022857"/>
    </source>
</evidence>
<dbReference type="InterPro" id="IPR023210">
    <property type="entry name" value="NADP_OxRdtase_dom"/>
</dbReference>
<comment type="catalytic activity">
    <reaction evidence="4">
        <text>(R)-pantolactone + NADP(+) = 2-dehydropantolactone + NADPH + H(+)</text>
        <dbReference type="Rhea" id="RHEA:18981"/>
        <dbReference type="ChEBI" id="CHEBI:15378"/>
        <dbReference type="ChEBI" id="CHEBI:16719"/>
        <dbReference type="ChEBI" id="CHEBI:18395"/>
        <dbReference type="ChEBI" id="CHEBI:57783"/>
        <dbReference type="ChEBI" id="CHEBI:58349"/>
        <dbReference type="EC" id="1.1.1.358"/>
    </reaction>
</comment>
<evidence type="ECO:0000256" key="9">
    <source>
        <dbReference type="PIRSR" id="PIRSR000097-1"/>
    </source>
</evidence>
<evidence type="ECO:0000256" key="10">
    <source>
        <dbReference type="PIRSR" id="PIRSR000097-2"/>
    </source>
</evidence>
<name>A0A9W4TUV7_9ASCO</name>
<dbReference type="EC" id="1.1.1.358" evidence="6"/>
<evidence type="ECO:0000313" key="14">
    <source>
        <dbReference type="EMBL" id="CAI5758761.1"/>
    </source>
</evidence>
<dbReference type="GO" id="GO:0016652">
    <property type="term" value="F:oxidoreductase activity, acting on NAD(P)H as acceptor"/>
    <property type="evidence" value="ECO:0007669"/>
    <property type="project" value="InterPro"/>
</dbReference>
<comment type="caution">
    <text evidence="14">The sequence shown here is derived from an EMBL/GenBank/DDBJ whole genome shotgun (WGS) entry which is preliminary data.</text>
</comment>
<dbReference type="PANTHER" id="PTHR43827:SF3">
    <property type="entry name" value="NADP-DEPENDENT OXIDOREDUCTASE DOMAIN-CONTAINING PROTEIN"/>
    <property type="match status" value="1"/>
</dbReference>
<evidence type="ECO:0000256" key="4">
    <source>
        <dbReference type="ARBA" id="ARBA00050878"/>
    </source>
</evidence>
<gene>
    <name evidence="14" type="ORF">CANVERA_P3273</name>
</gene>
<dbReference type="Gene3D" id="3.20.20.100">
    <property type="entry name" value="NADP-dependent oxidoreductase domain"/>
    <property type="match status" value="1"/>
</dbReference>
<evidence type="ECO:0000256" key="6">
    <source>
        <dbReference type="ARBA" id="ARBA00066965"/>
    </source>
</evidence>
<comment type="catalytic activity">
    <reaction evidence="5">
        <text>isatin + NADPH + H(+) = 3-hydroxyindolin-2-one + NADP(+)</text>
        <dbReference type="Rhea" id="RHEA:68608"/>
        <dbReference type="ChEBI" id="CHEBI:15378"/>
        <dbReference type="ChEBI" id="CHEBI:27539"/>
        <dbReference type="ChEBI" id="CHEBI:28536"/>
        <dbReference type="ChEBI" id="CHEBI:57783"/>
        <dbReference type="ChEBI" id="CHEBI:58349"/>
    </reaction>
</comment>
<evidence type="ECO:0000256" key="1">
    <source>
        <dbReference type="ARBA" id="ARBA00007905"/>
    </source>
</evidence>
<evidence type="ECO:0000256" key="11">
    <source>
        <dbReference type="PIRSR" id="PIRSR000097-3"/>
    </source>
</evidence>
<dbReference type="InterPro" id="IPR020471">
    <property type="entry name" value="AKR"/>
</dbReference>
<dbReference type="GO" id="GO:0047011">
    <property type="term" value="F:2-dehydropantolactone reductase (A-specific) activity"/>
    <property type="evidence" value="ECO:0007669"/>
    <property type="project" value="UniProtKB-ARBA"/>
</dbReference>
<dbReference type="CDD" id="cd19120">
    <property type="entry name" value="AKR_AKR3C2-3"/>
    <property type="match status" value="1"/>
</dbReference>
<dbReference type="PANTHER" id="PTHR43827">
    <property type="entry name" value="2,5-DIKETO-D-GLUCONIC ACID REDUCTASE"/>
    <property type="match status" value="1"/>
</dbReference>
<dbReference type="PRINTS" id="PR00069">
    <property type="entry name" value="ALDKETRDTASE"/>
</dbReference>
<keyword evidence="2" id="KW-0521">NADP</keyword>
<dbReference type="PIRSF" id="PIRSF000097">
    <property type="entry name" value="AKR"/>
    <property type="match status" value="1"/>
</dbReference>
<sequence length="305" mass="34834">MSLVGKEFKLHNGNTIPAIGFGTGTKWFKLGRNEIDSNLINIISVAIKLGFTHIDGAEIYNTNKEIGKAIKKSGIDRSKLFITNKFQAGDFTFDKSKISKFGYPYDALKNDLKELEVDYVDLYLLHFPYISKESHGYDLIEAWKQLEKLVDEGLVKNIGVSNFTIEDLTKILKSNPKYKPQVNQIEYSAYLQNQTPGIVKFCQEQDILIETYGGLSPITKASPGPLDEILQKLSKKYNKTNSQILLKWALQKGTLPITTSSNEDRIKSYLEIFDFDLNEDEVEEITNRGKEKTHRSFSKEYSRYD</sequence>
<dbReference type="AlphaFoldDB" id="A0A9W4TUV7"/>
<feature type="site" description="Lowers pKa of active site Tyr" evidence="11">
    <location>
        <position position="85"/>
    </location>
</feature>
<dbReference type="InterPro" id="IPR044494">
    <property type="entry name" value="AKR3C2/3"/>
</dbReference>
<feature type="domain" description="NADP-dependent oxidoreductase" evidence="13">
    <location>
        <begin position="19"/>
        <end position="286"/>
    </location>
</feature>
<evidence type="ECO:0000256" key="8">
    <source>
        <dbReference type="ARBA" id="ARBA00081322"/>
    </source>
</evidence>
<proteinExistence type="inferred from homology"/>
<evidence type="ECO:0000259" key="13">
    <source>
        <dbReference type="Pfam" id="PF00248"/>
    </source>
</evidence>
<dbReference type="Proteomes" id="UP001152885">
    <property type="component" value="Unassembled WGS sequence"/>
</dbReference>
<organism evidence="14 15">
    <name type="scientific">Candida verbasci</name>
    <dbReference type="NCBI Taxonomy" id="1227364"/>
    <lineage>
        <taxon>Eukaryota</taxon>
        <taxon>Fungi</taxon>
        <taxon>Dikarya</taxon>
        <taxon>Ascomycota</taxon>
        <taxon>Saccharomycotina</taxon>
        <taxon>Pichiomycetes</taxon>
        <taxon>Debaryomycetaceae</taxon>
        <taxon>Candida/Lodderomyces clade</taxon>
        <taxon>Candida</taxon>
    </lineage>
</organism>
<evidence type="ECO:0000256" key="5">
    <source>
        <dbReference type="ARBA" id="ARBA00051098"/>
    </source>
</evidence>